<proteinExistence type="predicted"/>
<dbReference type="OrthoDB" id="5740565at2"/>
<name>A0A4R1G8H4_9GAMM</name>
<dbReference type="InterPro" id="IPR014710">
    <property type="entry name" value="RmlC-like_jellyroll"/>
</dbReference>
<comment type="caution">
    <text evidence="2">The sequence shown here is derived from an EMBL/GenBank/DDBJ whole genome shotgun (WGS) entry which is preliminary data.</text>
</comment>
<evidence type="ECO:0000259" key="1">
    <source>
        <dbReference type="PROSITE" id="PS50042"/>
    </source>
</evidence>
<dbReference type="Gene3D" id="2.60.120.10">
    <property type="entry name" value="Jelly Rolls"/>
    <property type="match status" value="1"/>
</dbReference>
<evidence type="ECO:0000313" key="2">
    <source>
        <dbReference type="EMBL" id="TCK04134.1"/>
    </source>
</evidence>
<dbReference type="PROSITE" id="PS50042">
    <property type="entry name" value="CNMP_BINDING_3"/>
    <property type="match status" value="1"/>
</dbReference>
<dbReference type="InterPro" id="IPR000595">
    <property type="entry name" value="cNMP-bd_dom"/>
</dbReference>
<organism evidence="2 3">
    <name type="scientific">Marinobacterium mangrovicola</name>
    <dbReference type="NCBI Taxonomy" id="1476959"/>
    <lineage>
        <taxon>Bacteria</taxon>
        <taxon>Pseudomonadati</taxon>
        <taxon>Pseudomonadota</taxon>
        <taxon>Gammaproteobacteria</taxon>
        <taxon>Oceanospirillales</taxon>
        <taxon>Oceanospirillaceae</taxon>
        <taxon>Marinobacterium</taxon>
    </lineage>
</organism>
<reference evidence="2 3" key="1">
    <citation type="submission" date="2019-03" db="EMBL/GenBank/DDBJ databases">
        <title>Genomic Encyclopedia of Archaeal and Bacterial Type Strains, Phase II (KMG-II): from individual species to whole genera.</title>
        <authorList>
            <person name="Goeker M."/>
        </authorList>
    </citation>
    <scope>NUCLEOTIDE SEQUENCE [LARGE SCALE GENOMIC DNA]</scope>
    <source>
        <strain evidence="2 3">DSM 27697</strain>
    </source>
</reference>
<gene>
    <name evidence="2" type="ORF">CLV83_3549</name>
</gene>
<dbReference type="EMBL" id="SMFU01000011">
    <property type="protein sequence ID" value="TCK04134.1"/>
    <property type="molecule type" value="Genomic_DNA"/>
</dbReference>
<dbReference type="CDD" id="cd00038">
    <property type="entry name" value="CAP_ED"/>
    <property type="match status" value="1"/>
</dbReference>
<evidence type="ECO:0000313" key="3">
    <source>
        <dbReference type="Proteomes" id="UP000294546"/>
    </source>
</evidence>
<dbReference type="RefSeq" id="WP_132295536.1">
    <property type="nucleotide sequence ID" value="NZ_SMFU01000011.1"/>
</dbReference>
<keyword evidence="3" id="KW-1185">Reference proteome</keyword>
<dbReference type="Pfam" id="PF00027">
    <property type="entry name" value="cNMP_binding"/>
    <property type="match status" value="1"/>
</dbReference>
<dbReference type="SUPFAM" id="SSF51206">
    <property type="entry name" value="cAMP-binding domain-like"/>
    <property type="match status" value="1"/>
</dbReference>
<sequence>MKDLDGQRIIEKSGLEYFKAASTFGALSEEAILFLLSKGKLQALDKGDRVFKCGETAGFFVVVLEGRLGYYREIEQDRLLMREVGFGEELGYVSMIGLLPRQGSASALEQSVILRVDTDLFYQLHLDLPSDFGILMLNLSRELARTICGINDRFVDVATHGIPKSPA</sequence>
<dbReference type="AlphaFoldDB" id="A0A4R1G8H4"/>
<dbReference type="Proteomes" id="UP000294546">
    <property type="component" value="Unassembled WGS sequence"/>
</dbReference>
<accession>A0A4R1G8H4</accession>
<protein>
    <submittedName>
        <fullName evidence="2">Cyclic nucleotide-binding domain-containing protein</fullName>
    </submittedName>
</protein>
<dbReference type="InterPro" id="IPR018490">
    <property type="entry name" value="cNMP-bd_dom_sf"/>
</dbReference>
<feature type="domain" description="Cyclic nucleotide-binding" evidence="1">
    <location>
        <begin position="23"/>
        <end position="124"/>
    </location>
</feature>